<evidence type="ECO:0000256" key="7">
    <source>
        <dbReference type="ARBA" id="ARBA00042645"/>
    </source>
</evidence>
<keyword evidence="3" id="KW-0809">Transit peptide</keyword>
<keyword evidence="2 13" id="KW-0378">Hydrolase</keyword>
<dbReference type="InterPro" id="IPR000073">
    <property type="entry name" value="AB_hydrolase_1"/>
</dbReference>
<evidence type="ECO:0000256" key="1">
    <source>
        <dbReference type="ARBA" id="ARBA00012423"/>
    </source>
</evidence>
<comment type="caution">
    <text evidence="13">The sequence shown here is derived from an EMBL/GenBank/DDBJ whole genome shotgun (WGS) entry which is preliminary data.</text>
</comment>
<evidence type="ECO:0000256" key="4">
    <source>
        <dbReference type="ARBA" id="ARBA00039132"/>
    </source>
</evidence>
<dbReference type="EC" id="3.1.2.22" evidence="1"/>
<dbReference type="SUPFAM" id="SSF53474">
    <property type="entry name" value="alpha/beta-Hydrolases"/>
    <property type="match status" value="1"/>
</dbReference>
<evidence type="ECO:0000256" key="2">
    <source>
        <dbReference type="ARBA" id="ARBA00022801"/>
    </source>
</evidence>
<dbReference type="GO" id="GO:0008474">
    <property type="term" value="F:palmitoyl-(protein) hydrolase activity"/>
    <property type="evidence" value="ECO:0007669"/>
    <property type="project" value="UniProtKB-EC"/>
</dbReference>
<evidence type="ECO:0000259" key="12">
    <source>
        <dbReference type="Pfam" id="PF12697"/>
    </source>
</evidence>
<proteinExistence type="predicted"/>
<dbReference type="Proteomes" id="UP000321567">
    <property type="component" value="Unassembled WGS sequence"/>
</dbReference>
<evidence type="ECO:0000256" key="6">
    <source>
        <dbReference type="ARBA" id="ARBA00041520"/>
    </source>
</evidence>
<dbReference type="InterPro" id="IPR052382">
    <property type="entry name" value="ABHD10_acyl-thioesterase"/>
</dbReference>
<dbReference type="GO" id="GO:0102390">
    <property type="term" value="F:mycophenolic acid acyl-glucuronide esterase activity"/>
    <property type="evidence" value="ECO:0007669"/>
    <property type="project" value="UniProtKB-EC"/>
</dbReference>
<dbReference type="PANTHER" id="PTHR16138:SF7">
    <property type="entry name" value="PALMITOYL-PROTEIN THIOESTERASE ABHD10, MITOCHONDRIAL"/>
    <property type="match status" value="1"/>
</dbReference>
<feature type="domain" description="AB hydrolase-1" evidence="12">
    <location>
        <begin position="31"/>
        <end position="241"/>
    </location>
</feature>
<evidence type="ECO:0000256" key="9">
    <source>
        <dbReference type="ARBA" id="ARBA00046047"/>
    </source>
</evidence>
<protein>
    <recommendedName>
        <fullName evidence="5">Palmitoyl-protein thioesterase ABHD10, mitochondrial</fullName>
        <ecNumber evidence="4">3.1.1.93</ecNumber>
        <ecNumber evidence="1">3.1.2.22</ecNumber>
    </recommendedName>
    <alternativeName>
        <fullName evidence="7">Acyl-protein thioesterase ABHD10</fullName>
    </alternativeName>
    <alternativeName>
        <fullName evidence="8">Alpha/beta hydrolase domain-containing protein 10</fullName>
    </alternativeName>
    <alternativeName>
        <fullName evidence="6">Mycophenolic acid acyl-glucuronide esterase, mitochondrial</fullName>
    </alternativeName>
</protein>
<reference evidence="13 14" key="1">
    <citation type="submission" date="2019-07" db="EMBL/GenBank/DDBJ databases">
        <title>Whole genome shotgun sequence of Rhodospirillum oryzae NBRC 107573.</title>
        <authorList>
            <person name="Hosoyama A."/>
            <person name="Uohara A."/>
            <person name="Ohji S."/>
            <person name="Ichikawa N."/>
        </authorList>
    </citation>
    <scope>NUCLEOTIDE SEQUENCE [LARGE SCALE GENOMIC DNA]</scope>
    <source>
        <strain evidence="13 14">NBRC 107573</strain>
    </source>
</reference>
<evidence type="ECO:0000256" key="8">
    <source>
        <dbReference type="ARBA" id="ARBA00042704"/>
    </source>
</evidence>
<evidence type="ECO:0000256" key="3">
    <source>
        <dbReference type="ARBA" id="ARBA00022946"/>
    </source>
</evidence>
<evidence type="ECO:0000256" key="11">
    <source>
        <dbReference type="ARBA" id="ARBA00047972"/>
    </source>
</evidence>
<comment type="function">
    <text evidence="9">Acts as an acyl-protein thioesterase that hydrolyzes fatty acids from acylated residues in proteins. Regulates the mitochondrial S-depalmitoylation of the nucleophilic active site residue of peroxiredoxin-5/PRDX5, a key antioxidant protein, therefore modulating mitochondrial antioxidant ability. Also catalyzes the deglucuronidation of mycophenolic acid acyl-glucuronide, an active metabolite of the immunosuppressant drug mycophenolate.</text>
</comment>
<dbReference type="Pfam" id="PF12697">
    <property type="entry name" value="Abhydrolase_6"/>
    <property type="match status" value="1"/>
</dbReference>
<keyword evidence="14" id="KW-1185">Reference proteome</keyword>
<dbReference type="AlphaFoldDB" id="A0A512H6E2"/>
<dbReference type="InterPro" id="IPR029058">
    <property type="entry name" value="AB_hydrolase_fold"/>
</dbReference>
<dbReference type="EMBL" id="BJZO01000023">
    <property type="protein sequence ID" value="GEO81011.1"/>
    <property type="molecule type" value="Genomic_DNA"/>
</dbReference>
<accession>A0A512H6E2</accession>
<evidence type="ECO:0000313" key="14">
    <source>
        <dbReference type="Proteomes" id="UP000321567"/>
    </source>
</evidence>
<dbReference type="Gene3D" id="3.40.50.1820">
    <property type="entry name" value="alpha/beta hydrolase"/>
    <property type="match status" value="1"/>
</dbReference>
<dbReference type="PANTHER" id="PTHR16138">
    <property type="entry name" value="MYCOPHENOLIC ACID ACYL-GLUCURONIDE ESTERASE, MITOCHONDRIAL"/>
    <property type="match status" value="1"/>
</dbReference>
<sequence>MDEAHSAPSILTLADGATIAYHRTPGKAPGVVFLHGFRSDMTGDKALTVENWCKTKGHACVRFDQRGHGRSSGRFEEGTIGQWAADTVAVLAALTEGPQILVGSSMGGWLMLLAALAGPARIAGLLGIAAAPDFTEDLIAAQLGETERARLEAEGVLPMPGPVGEPPIPLTRALIADGRRHLLLRGPIALSCPVRLLHGREDDSVPWETALRLQERLSGPDVRVTLIKDGGHRLSRPEDLALIARELEALAQDQTTP</sequence>
<evidence type="ECO:0000256" key="5">
    <source>
        <dbReference type="ARBA" id="ARBA00039314"/>
    </source>
</evidence>
<dbReference type="EC" id="3.1.1.93" evidence="4"/>
<gene>
    <name evidence="13" type="ORF">ROR02_11420</name>
</gene>
<comment type="catalytic activity">
    <reaction evidence="10">
        <text>S-hexadecanoyl-L-cysteinyl-[protein] + H2O = L-cysteinyl-[protein] + hexadecanoate + H(+)</text>
        <dbReference type="Rhea" id="RHEA:19233"/>
        <dbReference type="Rhea" id="RHEA-COMP:10131"/>
        <dbReference type="Rhea" id="RHEA-COMP:11032"/>
        <dbReference type="ChEBI" id="CHEBI:7896"/>
        <dbReference type="ChEBI" id="CHEBI:15377"/>
        <dbReference type="ChEBI" id="CHEBI:15378"/>
        <dbReference type="ChEBI" id="CHEBI:29950"/>
        <dbReference type="ChEBI" id="CHEBI:74151"/>
        <dbReference type="EC" id="3.1.2.22"/>
    </reaction>
    <physiologicalReaction direction="left-to-right" evidence="10">
        <dbReference type="Rhea" id="RHEA:19234"/>
    </physiologicalReaction>
</comment>
<name>A0A512H6E2_9PROT</name>
<evidence type="ECO:0000256" key="10">
    <source>
        <dbReference type="ARBA" id="ARBA00047409"/>
    </source>
</evidence>
<organism evidence="13 14">
    <name type="scientific">Pararhodospirillum oryzae</name>
    <dbReference type="NCBI Taxonomy" id="478448"/>
    <lineage>
        <taxon>Bacteria</taxon>
        <taxon>Pseudomonadati</taxon>
        <taxon>Pseudomonadota</taxon>
        <taxon>Alphaproteobacteria</taxon>
        <taxon>Rhodospirillales</taxon>
        <taxon>Rhodospirillaceae</taxon>
        <taxon>Pararhodospirillum</taxon>
    </lineage>
</organism>
<comment type="catalytic activity">
    <reaction evidence="11">
        <text>mycophenolic acid O-acyl-beta-D-glucuronide + H2O = mycophenolate + D-glucuronate + H(+)</text>
        <dbReference type="Rhea" id="RHEA:34179"/>
        <dbReference type="ChEBI" id="CHEBI:15377"/>
        <dbReference type="ChEBI" id="CHEBI:15378"/>
        <dbReference type="ChEBI" id="CHEBI:58720"/>
        <dbReference type="ChEBI" id="CHEBI:62932"/>
        <dbReference type="ChEBI" id="CHEBI:66982"/>
        <dbReference type="EC" id="3.1.1.93"/>
    </reaction>
    <physiologicalReaction direction="left-to-right" evidence="11">
        <dbReference type="Rhea" id="RHEA:34180"/>
    </physiologicalReaction>
</comment>
<evidence type="ECO:0000313" key="13">
    <source>
        <dbReference type="EMBL" id="GEO81011.1"/>
    </source>
</evidence>